<evidence type="ECO:0000313" key="3">
    <source>
        <dbReference type="EMBL" id="KZV40802.1"/>
    </source>
</evidence>
<evidence type="ECO:0000256" key="1">
    <source>
        <dbReference type="SAM" id="MobiDB-lite"/>
    </source>
</evidence>
<gene>
    <name evidence="3" type="ORF">F511_22243</name>
</gene>
<keyword evidence="4" id="KW-1185">Reference proteome</keyword>
<feature type="region of interest" description="Disordered" evidence="1">
    <location>
        <begin position="112"/>
        <end position="144"/>
    </location>
</feature>
<protein>
    <submittedName>
        <fullName evidence="3">TMV resistance protein N-like</fullName>
    </submittedName>
</protein>
<dbReference type="EMBL" id="KQ999864">
    <property type="protein sequence ID" value="KZV40802.1"/>
    <property type="molecule type" value="Genomic_DNA"/>
</dbReference>
<feature type="compositionally biased region" description="Basic and acidic residues" evidence="1">
    <location>
        <begin position="114"/>
        <end position="126"/>
    </location>
</feature>
<organism evidence="3 4">
    <name type="scientific">Dorcoceras hygrometricum</name>
    <dbReference type="NCBI Taxonomy" id="472368"/>
    <lineage>
        <taxon>Eukaryota</taxon>
        <taxon>Viridiplantae</taxon>
        <taxon>Streptophyta</taxon>
        <taxon>Embryophyta</taxon>
        <taxon>Tracheophyta</taxon>
        <taxon>Spermatophyta</taxon>
        <taxon>Magnoliopsida</taxon>
        <taxon>eudicotyledons</taxon>
        <taxon>Gunneridae</taxon>
        <taxon>Pentapetalae</taxon>
        <taxon>asterids</taxon>
        <taxon>lamiids</taxon>
        <taxon>Lamiales</taxon>
        <taxon>Gesneriaceae</taxon>
        <taxon>Didymocarpoideae</taxon>
        <taxon>Trichosporeae</taxon>
        <taxon>Loxocarpinae</taxon>
        <taxon>Dorcoceras</taxon>
    </lineage>
</organism>
<feature type="signal peptide" evidence="2">
    <location>
        <begin position="1"/>
        <end position="27"/>
    </location>
</feature>
<keyword evidence="2" id="KW-0732">Signal</keyword>
<sequence length="259" mass="28244">MLATADCIFCLALRLIHIFFTTETVSTAGLHVSNSDHVSISVHASNLLLNKEMASSLISSSHHIDFDSVFGIDDTGLVQMFESRAFSASRVLTENTVHRYVTINEKVGMEETADAPRVKKTPEKKTVSMKRPVGDGEEAPVVKKKRTTKGKPVVIAQEAVPFVLATRDSERLFETASDSEDDMDPDVGTQALPEVRETDVVLETDDVSGTAIGSDVGNQQLQIDADDSRADATINSFISDPDEEMEPVVEEQSAEDILM</sequence>
<proteinExistence type="predicted"/>
<feature type="region of interest" description="Disordered" evidence="1">
    <location>
        <begin position="209"/>
        <end position="228"/>
    </location>
</feature>
<accession>A0A2Z7C1W1</accession>
<dbReference type="AlphaFoldDB" id="A0A2Z7C1W1"/>
<feature type="region of interest" description="Disordered" evidence="1">
    <location>
        <begin position="239"/>
        <end position="259"/>
    </location>
</feature>
<feature type="chain" id="PRO_5016411275" evidence="2">
    <location>
        <begin position="28"/>
        <end position="259"/>
    </location>
</feature>
<name>A0A2Z7C1W1_9LAMI</name>
<reference evidence="3 4" key="1">
    <citation type="journal article" date="2015" name="Proc. Natl. Acad. Sci. U.S.A.">
        <title>The resurrection genome of Boea hygrometrica: A blueprint for survival of dehydration.</title>
        <authorList>
            <person name="Xiao L."/>
            <person name="Yang G."/>
            <person name="Zhang L."/>
            <person name="Yang X."/>
            <person name="Zhao S."/>
            <person name="Ji Z."/>
            <person name="Zhou Q."/>
            <person name="Hu M."/>
            <person name="Wang Y."/>
            <person name="Chen M."/>
            <person name="Xu Y."/>
            <person name="Jin H."/>
            <person name="Xiao X."/>
            <person name="Hu G."/>
            <person name="Bao F."/>
            <person name="Hu Y."/>
            <person name="Wan P."/>
            <person name="Li L."/>
            <person name="Deng X."/>
            <person name="Kuang T."/>
            <person name="Xiang C."/>
            <person name="Zhu J.K."/>
            <person name="Oliver M.J."/>
            <person name="He Y."/>
        </authorList>
    </citation>
    <scope>NUCLEOTIDE SEQUENCE [LARGE SCALE GENOMIC DNA]</scope>
    <source>
        <strain evidence="4">cv. XS01</strain>
    </source>
</reference>
<evidence type="ECO:0000313" key="4">
    <source>
        <dbReference type="Proteomes" id="UP000250235"/>
    </source>
</evidence>
<dbReference type="Proteomes" id="UP000250235">
    <property type="component" value="Unassembled WGS sequence"/>
</dbReference>
<feature type="compositionally biased region" description="Acidic residues" evidence="1">
    <location>
        <begin position="240"/>
        <end position="259"/>
    </location>
</feature>
<evidence type="ECO:0000256" key="2">
    <source>
        <dbReference type="SAM" id="SignalP"/>
    </source>
</evidence>